<dbReference type="AlphaFoldDB" id="A0A1H0DPC0"/>
<sequence>MKLRIIEVKGSTAGGGIASLSGLPVPSSRTASTPARALCMLRTAARAGLDQRRPPP</sequence>
<dbReference type="EMBL" id="FNHI01000035">
    <property type="protein sequence ID" value="SDN71994.1"/>
    <property type="molecule type" value="Genomic_DNA"/>
</dbReference>
<keyword evidence="2" id="KW-1185">Reference proteome</keyword>
<name>A0A1H0DPC0_9ACTN</name>
<evidence type="ECO:0000313" key="1">
    <source>
        <dbReference type="EMBL" id="SDN71994.1"/>
    </source>
</evidence>
<evidence type="ECO:0000313" key="2">
    <source>
        <dbReference type="Proteomes" id="UP000199063"/>
    </source>
</evidence>
<reference evidence="2" key="1">
    <citation type="submission" date="2016-10" db="EMBL/GenBank/DDBJ databases">
        <authorList>
            <person name="Varghese N."/>
            <person name="Submissions S."/>
        </authorList>
    </citation>
    <scope>NUCLEOTIDE SEQUENCE [LARGE SCALE GENOMIC DNA]</scope>
    <source>
        <strain evidence="2">CGMCC 4.7042</strain>
    </source>
</reference>
<accession>A0A1H0DPC0</accession>
<gene>
    <name evidence="1" type="ORF">SAMN05444921_13530</name>
</gene>
<dbReference type="RefSeq" id="WP_167746174.1">
    <property type="nucleotide sequence ID" value="NZ_FNHI01000035.1"/>
</dbReference>
<proteinExistence type="predicted"/>
<protein>
    <submittedName>
        <fullName evidence="1">Uncharacterized protein</fullName>
    </submittedName>
</protein>
<dbReference type="Proteomes" id="UP000199063">
    <property type="component" value="Unassembled WGS sequence"/>
</dbReference>
<dbReference type="GeneID" id="96657172"/>
<organism evidence="1 2">
    <name type="scientific">Streptomyces wuyuanensis</name>
    <dbReference type="NCBI Taxonomy" id="1196353"/>
    <lineage>
        <taxon>Bacteria</taxon>
        <taxon>Bacillati</taxon>
        <taxon>Actinomycetota</taxon>
        <taxon>Actinomycetes</taxon>
        <taxon>Kitasatosporales</taxon>
        <taxon>Streptomycetaceae</taxon>
        <taxon>Streptomyces</taxon>
    </lineage>
</organism>